<feature type="non-terminal residue" evidence="1">
    <location>
        <position position="1"/>
    </location>
</feature>
<dbReference type="Proteomes" id="UP001201449">
    <property type="component" value="Unassembled WGS sequence"/>
</dbReference>
<evidence type="ECO:0000313" key="2">
    <source>
        <dbReference type="Proteomes" id="UP001201449"/>
    </source>
</evidence>
<comment type="caution">
    <text evidence="1">The sequence shown here is derived from an EMBL/GenBank/DDBJ whole genome shotgun (WGS) entry which is preliminary data.</text>
</comment>
<organism evidence="1 2">
    <name type="scientific">Mariniradius sediminis</name>
    <dbReference type="NCBI Taxonomy" id="2909237"/>
    <lineage>
        <taxon>Bacteria</taxon>
        <taxon>Pseudomonadati</taxon>
        <taxon>Bacteroidota</taxon>
        <taxon>Cytophagia</taxon>
        <taxon>Cytophagales</taxon>
        <taxon>Cyclobacteriaceae</taxon>
        <taxon>Mariniradius</taxon>
    </lineage>
</organism>
<proteinExistence type="predicted"/>
<feature type="non-terminal residue" evidence="1">
    <location>
        <position position="95"/>
    </location>
</feature>
<keyword evidence="2" id="KW-1185">Reference proteome</keyword>
<reference evidence="1 2" key="1">
    <citation type="submission" date="2022-01" db="EMBL/GenBank/DDBJ databases">
        <title>Mariniradius saccharolyticus sp. nov., isolated from sediment of a river.</title>
        <authorList>
            <person name="Liu H."/>
        </authorList>
    </citation>
    <scope>NUCLEOTIDE SEQUENCE [LARGE SCALE GENOMIC DNA]</scope>
    <source>
        <strain evidence="1 2">RY-2</strain>
    </source>
</reference>
<accession>A0ABS9BZB9</accession>
<name>A0ABS9BZB9_9BACT</name>
<sequence length="95" mass="11147">FSNFTYELYNKLELDLNRINKEKLKELGPLKPFDFIFDNVDTTEGQPFLPVYLTETISNYYYQKSPWRTREIIKGVKTMGVENESISKLLGGTEQ</sequence>
<protein>
    <submittedName>
        <fullName evidence="1">Uncharacterized protein</fullName>
    </submittedName>
</protein>
<dbReference type="EMBL" id="JAKEVZ010000076">
    <property type="protein sequence ID" value="MCF1753414.1"/>
    <property type="molecule type" value="Genomic_DNA"/>
</dbReference>
<gene>
    <name evidence="1" type="ORF">L0U89_20345</name>
</gene>
<evidence type="ECO:0000313" key="1">
    <source>
        <dbReference type="EMBL" id="MCF1753414.1"/>
    </source>
</evidence>